<feature type="transmembrane region" description="Helical" evidence="10">
    <location>
        <begin position="472"/>
        <end position="492"/>
    </location>
</feature>
<evidence type="ECO:0000256" key="2">
    <source>
        <dbReference type="ARBA" id="ARBA00022448"/>
    </source>
</evidence>
<dbReference type="Proteomes" id="UP001159428">
    <property type="component" value="Unassembled WGS sequence"/>
</dbReference>
<accession>A0AAU9VTA2</accession>
<evidence type="ECO:0000256" key="4">
    <source>
        <dbReference type="ARBA" id="ARBA00022737"/>
    </source>
</evidence>
<keyword evidence="3 10" id="KW-0812">Transmembrane</keyword>
<evidence type="ECO:0000313" key="13">
    <source>
        <dbReference type="Proteomes" id="UP001159428"/>
    </source>
</evidence>
<comment type="caution">
    <text evidence="12">The sequence shown here is derived from an EMBL/GenBank/DDBJ whole genome shotgun (WGS) entry which is preliminary data.</text>
</comment>
<keyword evidence="5 10" id="KW-1133">Transmembrane helix</keyword>
<keyword evidence="13" id="KW-1185">Reference proteome</keyword>
<feature type="transmembrane region" description="Helical" evidence="10">
    <location>
        <begin position="1015"/>
        <end position="1034"/>
    </location>
</feature>
<evidence type="ECO:0000256" key="6">
    <source>
        <dbReference type="ARBA" id="ARBA00023043"/>
    </source>
</evidence>
<evidence type="ECO:0000256" key="7">
    <source>
        <dbReference type="ARBA" id="ARBA00023065"/>
    </source>
</evidence>
<name>A0AAU9VTA2_9CNID</name>
<dbReference type="SUPFAM" id="SSF48403">
    <property type="entry name" value="Ankyrin repeat"/>
    <property type="match status" value="1"/>
</dbReference>
<dbReference type="EMBL" id="CALNXJ010000004">
    <property type="protein sequence ID" value="CAH3037577.1"/>
    <property type="molecule type" value="Genomic_DNA"/>
</dbReference>
<dbReference type="Pfam" id="PF00520">
    <property type="entry name" value="Ion_trans"/>
    <property type="match status" value="2"/>
</dbReference>
<evidence type="ECO:0000256" key="1">
    <source>
        <dbReference type="ARBA" id="ARBA00004141"/>
    </source>
</evidence>
<keyword evidence="2" id="KW-0813">Transport</keyword>
<feature type="transmembrane region" description="Helical" evidence="10">
    <location>
        <begin position="433"/>
        <end position="452"/>
    </location>
</feature>
<feature type="transmembrane region" description="Helical" evidence="10">
    <location>
        <begin position="665"/>
        <end position="692"/>
    </location>
</feature>
<comment type="subcellular location">
    <subcellularLocation>
        <location evidence="1">Membrane</location>
        <topology evidence="1">Multi-pass membrane protein</topology>
    </subcellularLocation>
</comment>
<dbReference type="InterPro" id="IPR002110">
    <property type="entry name" value="Ankyrin_rpt"/>
</dbReference>
<dbReference type="PANTHER" id="PTHR10117">
    <property type="entry name" value="TRANSIENT RECEPTOR POTENTIAL CHANNEL"/>
    <property type="match status" value="1"/>
</dbReference>
<dbReference type="GO" id="GO:0070679">
    <property type="term" value="F:inositol 1,4,5 trisphosphate binding"/>
    <property type="evidence" value="ECO:0007669"/>
    <property type="project" value="TreeGrafter"/>
</dbReference>
<keyword evidence="8 10" id="KW-0472">Membrane</keyword>
<keyword evidence="6" id="KW-0040">ANK repeat</keyword>
<dbReference type="InterPro" id="IPR002153">
    <property type="entry name" value="TRPC_channel"/>
</dbReference>
<dbReference type="SMART" id="SM00248">
    <property type="entry name" value="ANK"/>
    <property type="match status" value="4"/>
</dbReference>
<feature type="transmembrane region" description="Helical" evidence="10">
    <location>
        <begin position="975"/>
        <end position="995"/>
    </location>
</feature>
<dbReference type="InterPro" id="IPR005821">
    <property type="entry name" value="Ion_trans_dom"/>
</dbReference>
<dbReference type="GO" id="GO:0005886">
    <property type="term" value="C:plasma membrane"/>
    <property type="evidence" value="ECO:0007669"/>
    <property type="project" value="TreeGrafter"/>
</dbReference>
<dbReference type="Gene3D" id="1.25.40.20">
    <property type="entry name" value="Ankyrin repeat-containing domain"/>
    <property type="match status" value="1"/>
</dbReference>
<evidence type="ECO:0000256" key="9">
    <source>
        <dbReference type="ARBA" id="ARBA00023303"/>
    </source>
</evidence>
<dbReference type="GO" id="GO:0051480">
    <property type="term" value="P:regulation of cytosolic calcium ion concentration"/>
    <property type="evidence" value="ECO:0007669"/>
    <property type="project" value="TreeGrafter"/>
</dbReference>
<feature type="domain" description="Transient receptor ion channel" evidence="11">
    <location>
        <begin position="823"/>
        <end position="884"/>
    </location>
</feature>
<feature type="transmembrane region" description="Helical" evidence="10">
    <location>
        <begin position="328"/>
        <end position="348"/>
    </location>
</feature>
<protein>
    <recommendedName>
        <fullName evidence="11">Transient receptor ion channel domain-containing protein</fullName>
    </recommendedName>
</protein>
<feature type="transmembrane region" description="Helical" evidence="10">
    <location>
        <begin position="606"/>
        <end position="626"/>
    </location>
</feature>
<evidence type="ECO:0000256" key="8">
    <source>
        <dbReference type="ARBA" id="ARBA00023136"/>
    </source>
</evidence>
<dbReference type="SMART" id="SM01420">
    <property type="entry name" value="TRP_2"/>
    <property type="match status" value="2"/>
</dbReference>
<dbReference type="PRINTS" id="PR01097">
    <property type="entry name" value="TRNSRECEPTRP"/>
</dbReference>
<sequence>MDATDIFLQEFSAVDGVSQPINRLERKLFAAIQKGDLEKFRTILDFSKTKCDLNCVNSSGKTLLQEAVDVEDAPVRSSIIKSLLSEGADLDLALLYVVRVDDVRSLKILLKFYGPPLSEPFPPLSPCIRKYSKQELHMTPLILAACLRNFQIVKLLLEHGFTICELQSDSQRPIEVVSEKLGPAMLRLNRYRALASPVYMAASFLQNPFSGPDPVHRACVLNKKLSDIAEQEYEFRKEYLALSDGCKEFAVDLLNECRSMKEIRCVMEMQNEDKALPHVQGKLSLNILEFATVTENEKFVSHPYSQLVLNSEIYRDVPFLEKSSWKQFILILLAFVWYPLFFMVWLVLDTFFPKHEVSRMFHSPCVKFLVHCGSYQTFLFMLFLSSFKFQSDFLQYAIADWVIFMFVLGHIVDIVKQFYHVGRVRFFSSHWNYLAVATVSSFVLHYIFWWSGRSVLVKKLENMTWANHADEFSYTIVLVSDCFFAVAILLAFTQNLAFIQANATIGPLLQAFMRMMFDVMRFFFYFIFVFLAFVVSFTKLYLQYSKARQYFLTSSGDSNQTDPLHLESILDSTNTIFWSLFGQIDPSSFKISEAEYGVIWRTGMTLFGAFNITAVLVALNMLIAILNDSYVQITANLDAEWKLTRTRLWLNWISKKGVLPPPFNLVYLFVPIVCFIQHLISACCSERVLLLWKRRQKITWKVDRINEKERREVIRSLILRNLAKKSYHPEAETEPVDSDEENENEVAVTVLEDNCLHTSQFHDPSSPKRMSPDSMSLKYQRHFTPLILAACLQNFKIVKLLLEHGFSIPNLPIDLKKPVGSEINFDEKLGLTLFRLNRYRALASPVYMAASFLQNPFSDPDPVHRACALSKELSHMAERELEFRQEYLELSDGCKEFTVDLLNGCRSMKEIRCVMEMENEKSTPLNTDGVVLNILEFAIVTRNEKFVSHPYSQLVLKSELLRHVPFLENSPGKRFTVVLLSSLLSPLIFAIWLAFETFLPRHKVARMFHSPCLKFLTNCGAYQIFLFVLILTSFQRDTKFLEYSITDWIVVAFVIGHLVDFVKEVFQQGRIRFFANKWNYLAVVRVTLFVLCYVMGWFARTSIVDRGDSLQWENHSDDRFYKVVLFSECVFAVAILLAFAHNFSFIEENAVMGPLLQAFILMLFDVMKFFFFFVFAFLAFVVSFTKLYLQYEKAKDHFISSKVITNETDPLHLERFSSSVSTIFWSLFGQIDRDNFKIDETKYETIWRTGMGLFGAFNIVAVLVALNMLIAMLNESYTRITTNLDTEWNFTRTKLWLSWLYKKGILTSPCNLLYLVLPLFWVLKNLLGVCCPRKIKVSTFCRK</sequence>
<dbReference type="InterPro" id="IPR013555">
    <property type="entry name" value="TRP_dom"/>
</dbReference>
<feature type="transmembrane region" description="Helical" evidence="10">
    <location>
        <begin position="1041"/>
        <end position="1059"/>
    </location>
</feature>
<evidence type="ECO:0000313" key="12">
    <source>
        <dbReference type="EMBL" id="CAH3037577.1"/>
    </source>
</evidence>
<dbReference type="Pfam" id="PF08344">
    <property type="entry name" value="TRP_2"/>
    <property type="match status" value="2"/>
</dbReference>
<feature type="transmembrane region" description="Helical" evidence="10">
    <location>
        <begin position="1252"/>
        <end position="1273"/>
    </location>
</feature>
<feature type="non-terminal residue" evidence="12">
    <location>
        <position position="1343"/>
    </location>
</feature>
<evidence type="ECO:0000259" key="11">
    <source>
        <dbReference type="SMART" id="SM01420"/>
    </source>
</evidence>
<keyword evidence="7" id="KW-0406">Ion transport</keyword>
<feature type="transmembrane region" description="Helical" evidence="10">
    <location>
        <begin position="1159"/>
        <end position="1185"/>
    </location>
</feature>
<proteinExistence type="predicted"/>
<reference evidence="12 13" key="1">
    <citation type="submission" date="2022-05" db="EMBL/GenBank/DDBJ databases">
        <authorList>
            <consortium name="Genoscope - CEA"/>
            <person name="William W."/>
        </authorList>
    </citation>
    <scope>NUCLEOTIDE SEQUENCE [LARGE SCALE GENOMIC DNA]</scope>
</reference>
<organism evidence="12 13">
    <name type="scientific">Pocillopora meandrina</name>
    <dbReference type="NCBI Taxonomy" id="46732"/>
    <lineage>
        <taxon>Eukaryota</taxon>
        <taxon>Metazoa</taxon>
        <taxon>Cnidaria</taxon>
        <taxon>Anthozoa</taxon>
        <taxon>Hexacorallia</taxon>
        <taxon>Scleractinia</taxon>
        <taxon>Astrocoeniina</taxon>
        <taxon>Pocilloporidae</taxon>
        <taxon>Pocillopora</taxon>
    </lineage>
</organism>
<feature type="transmembrane region" description="Helical" evidence="10">
    <location>
        <begin position="368"/>
        <end position="387"/>
    </location>
</feature>
<keyword evidence="4" id="KW-0677">Repeat</keyword>
<feature type="transmembrane region" description="Helical" evidence="10">
    <location>
        <begin position="393"/>
        <end position="412"/>
    </location>
</feature>
<gene>
    <name evidence="12" type="ORF">PMEA_00022186</name>
</gene>
<dbReference type="Pfam" id="PF00023">
    <property type="entry name" value="Ank"/>
    <property type="match status" value="2"/>
</dbReference>
<feature type="domain" description="Transient receptor ion channel" evidence="11">
    <location>
        <begin position="164"/>
        <end position="236"/>
    </location>
</feature>
<evidence type="ECO:0000256" key="5">
    <source>
        <dbReference type="ARBA" id="ARBA00022989"/>
    </source>
</evidence>
<dbReference type="GO" id="GO:0034703">
    <property type="term" value="C:cation channel complex"/>
    <property type="evidence" value="ECO:0007669"/>
    <property type="project" value="TreeGrafter"/>
</dbReference>
<dbReference type="InterPro" id="IPR036770">
    <property type="entry name" value="Ankyrin_rpt-contain_sf"/>
</dbReference>
<keyword evidence="9" id="KW-0407">Ion channel</keyword>
<feature type="transmembrane region" description="Helical" evidence="10">
    <location>
        <begin position="1120"/>
        <end position="1139"/>
    </location>
</feature>
<feature type="transmembrane region" description="Helical" evidence="10">
    <location>
        <begin position="523"/>
        <end position="542"/>
    </location>
</feature>
<dbReference type="GO" id="GO:0015279">
    <property type="term" value="F:store-operated calcium channel activity"/>
    <property type="evidence" value="ECO:0007669"/>
    <property type="project" value="TreeGrafter"/>
</dbReference>
<evidence type="ECO:0000256" key="3">
    <source>
        <dbReference type="ARBA" id="ARBA00022692"/>
    </source>
</evidence>
<feature type="transmembrane region" description="Helical" evidence="10">
    <location>
        <begin position="1079"/>
        <end position="1099"/>
    </location>
</feature>
<evidence type="ECO:0000256" key="10">
    <source>
        <dbReference type="SAM" id="Phobius"/>
    </source>
</evidence>
<dbReference type="PANTHER" id="PTHR10117:SF54">
    <property type="entry name" value="TRANSIENT RECEPTOR POTENTIAL-GAMMA PROTEIN"/>
    <property type="match status" value="1"/>
</dbReference>